<dbReference type="GO" id="GO:0009851">
    <property type="term" value="P:auxin biosynthetic process"/>
    <property type="evidence" value="ECO:0007669"/>
    <property type="project" value="UniProtKB-KW"/>
</dbReference>
<comment type="similarity">
    <text evidence="3">Belongs to the tryptophan 2-monooxygenase family.</text>
</comment>
<sequence length="431" mass="47380">MEQSVLIIGAGAAGLMAARTLAKAGVKVTVLEARDRTGGRIHTLSDASFFHQAEAGAEFIHGDLPVTLGLLNEAGIAYQKAYFEMWRYENGGFKFEEEQTEGWDLLLERLAELKDDIDIDSFLNHHFTEAKYNQLQKTVRQFVAGYDSADPARASALALRREWEADDNDAQYRIPEGYCAMISYLAEECKANGGEIILNAAVKSVNSGADGVTVTTADGAVYRAQQVIIALPLGVLQTGYGEPGAIKFEPELPEHQLAFKEIGFGAIIKVLVQFNEPFWEQLQGGEMQTASFFFSDEAIPTWWTQAPAHTPLLTGWLGGLKAWDLQHATDEEIWQKALQSLANLFNTDDLKDKIVAWHVSNWTNEPYTRGSYAYDTIASAQARSILAQPFNKQIHFAGEYLYDGPAMGTVEAALSSGLKAAEAAIALMRKG</sequence>
<proteinExistence type="inferred from homology"/>
<evidence type="ECO:0000313" key="11">
    <source>
        <dbReference type="EMBL" id="PTQ94926.1"/>
    </source>
</evidence>
<dbReference type="PANTHER" id="PTHR10742:SF410">
    <property type="entry name" value="LYSINE-SPECIFIC HISTONE DEMETHYLASE 2"/>
    <property type="match status" value="1"/>
</dbReference>
<comment type="pathway">
    <text evidence="2">Plant hormone metabolism; auxin biosynthesis.</text>
</comment>
<dbReference type="PRINTS" id="PR00757">
    <property type="entry name" value="AMINEOXDASEF"/>
</dbReference>
<dbReference type="RefSeq" id="WP_107829693.1">
    <property type="nucleotide sequence ID" value="NZ_CP160205.1"/>
</dbReference>
<protein>
    <recommendedName>
        <fullName evidence="5">Tryptophan 2-monooxygenase</fullName>
        <ecNumber evidence="4">1.13.12.3</ecNumber>
    </recommendedName>
</protein>
<evidence type="ECO:0000256" key="3">
    <source>
        <dbReference type="ARBA" id="ARBA00005833"/>
    </source>
</evidence>
<dbReference type="EC" id="1.13.12.3" evidence="4"/>
<organism evidence="11 12">
    <name type="scientific">Mucilaginibacter yixingensis</name>
    <dbReference type="NCBI Taxonomy" id="1295612"/>
    <lineage>
        <taxon>Bacteria</taxon>
        <taxon>Pseudomonadati</taxon>
        <taxon>Bacteroidota</taxon>
        <taxon>Sphingobacteriia</taxon>
        <taxon>Sphingobacteriales</taxon>
        <taxon>Sphingobacteriaceae</taxon>
        <taxon>Mucilaginibacter</taxon>
    </lineage>
</organism>
<evidence type="ECO:0000256" key="2">
    <source>
        <dbReference type="ARBA" id="ARBA00004814"/>
    </source>
</evidence>
<comment type="cofactor">
    <cofactor evidence="1">
        <name>FAD</name>
        <dbReference type="ChEBI" id="CHEBI:57692"/>
    </cofactor>
</comment>
<evidence type="ECO:0000256" key="6">
    <source>
        <dbReference type="ARBA" id="ARBA00023002"/>
    </source>
</evidence>
<dbReference type="SUPFAM" id="SSF54373">
    <property type="entry name" value="FAD-linked reductases, C-terminal domain"/>
    <property type="match status" value="1"/>
</dbReference>
<evidence type="ECO:0000259" key="10">
    <source>
        <dbReference type="Pfam" id="PF01593"/>
    </source>
</evidence>
<comment type="caution">
    <text evidence="11">The sequence shown here is derived from an EMBL/GenBank/DDBJ whole genome shotgun (WGS) entry which is preliminary data.</text>
</comment>
<dbReference type="EMBL" id="QAOQ01000006">
    <property type="protein sequence ID" value="PTQ94926.1"/>
    <property type="molecule type" value="Genomic_DNA"/>
</dbReference>
<dbReference type="AlphaFoldDB" id="A0A2T5J775"/>
<accession>A0A2T5J775</accession>
<evidence type="ECO:0000256" key="8">
    <source>
        <dbReference type="ARBA" id="ARBA00047321"/>
    </source>
</evidence>
<dbReference type="GO" id="GO:0050361">
    <property type="term" value="F:tryptophan 2-monooxygenase activity"/>
    <property type="evidence" value="ECO:0007669"/>
    <property type="project" value="UniProtKB-EC"/>
</dbReference>
<evidence type="ECO:0000313" key="12">
    <source>
        <dbReference type="Proteomes" id="UP000244168"/>
    </source>
</evidence>
<feature type="binding site" evidence="9">
    <location>
        <begin position="32"/>
        <end position="33"/>
    </location>
    <ligand>
        <name>FAD</name>
        <dbReference type="ChEBI" id="CHEBI:57692"/>
    </ligand>
</feature>
<evidence type="ECO:0000256" key="4">
    <source>
        <dbReference type="ARBA" id="ARBA00012535"/>
    </source>
</evidence>
<dbReference type="Proteomes" id="UP000244168">
    <property type="component" value="Unassembled WGS sequence"/>
</dbReference>
<dbReference type="PANTHER" id="PTHR10742">
    <property type="entry name" value="FLAVIN MONOAMINE OXIDASE"/>
    <property type="match status" value="1"/>
</dbReference>
<evidence type="ECO:0000256" key="7">
    <source>
        <dbReference type="ARBA" id="ARBA00023070"/>
    </source>
</evidence>
<evidence type="ECO:0000256" key="5">
    <source>
        <dbReference type="ARBA" id="ARBA00017871"/>
    </source>
</evidence>
<dbReference type="InterPro" id="IPR002937">
    <property type="entry name" value="Amino_oxidase"/>
</dbReference>
<dbReference type="InterPro" id="IPR050281">
    <property type="entry name" value="Flavin_monoamine_oxidase"/>
</dbReference>
<keyword evidence="12" id="KW-1185">Reference proteome</keyword>
<evidence type="ECO:0000256" key="1">
    <source>
        <dbReference type="ARBA" id="ARBA00001974"/>
    </source>
</evidence>
<evidence type="ECO:0000256" key="9">
    <source>
        <dbReference type="PIRSR" id="PIRSR601613-1"/>
    </source>
</evidence>
<comment type="catalytic activity">
    <reaction evidence="8">
        <text>L-tryptophan + O2 = indole-3-acetamide + CO2 + H2O</text>
        <dbReference type="Rhea" id="RHEA:16165"/>
        <dbReference type="ChEBI" id="CHEBI:15377"/>
        <dbReference type="ChEBI" id="CHEBI:15379"/>
        <dbReference type="ChEBI" id="CHEBI:16031"/>
        <dbReference type="ChEBI" id="CHEBI:16526"/>
        <dbReference type="ChEBI" id="CHEBI:57912"/>
        <dbReference type="EC" id="1.13.12.3"/>
    </reaction>
</comment>
<reference evidence="11 12" key="1">
    <citation type="submission" date="2018-04" db="EMBL/GenBank/DDBJ databases">
        <title>Genomic Encyclopedia of Archaeal and Bacterial Type Strains, Phase II (KMG-II): from individual species to whole genera.</title>
        <authorList>
            <person name="Goeker M."/>
        </authorList>
    </citation>
    <scope>NUCLEOTIDE SEQUENCE [LARGE SCALE GENOMIC DNA]</scope>
    <source>
        <strain evidence="11 12">DSM 26809</strain>
    </source>
</reference>
<gene>
    <name evidence="11" type="ORF">C8P68_106140</name>
</gene>
<dbReference type="SUPFAM" id="SSF51905">
    <property type="entry name" value="FAD/NAD(P)-binding domain"/>
    <property type="match status" value="1"/>
</dbReference>
<keyword evidence="6" id="KW-0560">Oxidoreductase</keyword>
<dbReference type="Pfam" id="PF01593">
    <property type="entry name" value="Amino_oxidase"/>
    <property type="match status" value="1"/>
</dbReference>
<feature type="domain" description="Amine oxidase" evidence="10">
    <location>
        <begin position="13"/>
        <end position="424"/>
    </location>
</feature>
<dbReference type="InterPro" id="IPR036188">
    <property type="entry name" value="FAD/NAD-bd_sf"/>
</dbReference>
<dbReference type="InterPro" id="IPR001613">
    <property type="entry name" value="Flavin_amine_oxidase"/>
</dbReference>
<keyword evidence="7" id="KW-0073">Auxin biosynthesis</keyword>
<name>A0A2T5J775_9SPHI</name>
<feature type="binding site" evidence="9">
    <location>
        <position position="202"/>
    </location>
    <ligand>
        <name>FAD</name>
        <dbReference type="ChEBI" id="CHEBI:57692"/>
    </ligand>
</feature>
<dbReference type="Gene3D" id="3.50.50.60">
    <property type="entry name" value="FAD/NAD(P)-binding domain"/>
    <property type="match status" value="1"/>
</dbReference>
<dbReference type="OrthoDB" id="56323at2"/>